<dbReference type="PANTHER" id="PTHR13200:SF0">
    <property type="entry name" value="EEF1A LYSINE METHYLTRANSFERASE 1"/>
    <property type="match status" value="1"/>
</dbReference>
<dbReference type="eggNOG" id="KOG3350">
    <property type="taxonomic scope" value="Eukaryota"/>
</dbReference>
<dbReference type="KEGG" id="gra:105784484"/>
<name>A0A0D2W494_GOSRA</name>
<keyword evidence="3" id="KW-0489">Methyltransferase</keyword>
<dbReference type="Gramene" id="KJB80275">
    <property type="protein sequence ID" value="KJB80275"/>
    <property type="gene ID" value="B456_013G089700"/>
</dbReference>
<dbReference type="STRING" id="29730.A0A0D2W494"/>
<evidence type="ECO:0000313" key="6">
    <source>
        <dbReference type="EMBL" id="KJB80275.1"/>
    </source>
</evidence>
<organism evidence="6 7">
    <name type="scientific">Gossypium raimondii</name>
    <name type="common">Peruvian cotton</name>
    <name type="synonym">Gossypium klotzschianum subsp. raimondii</name>
    <dbReference type="NCBI Taxonomy" id="29730"/>
    <lineage>
        <taxon>Eukaryota</taxon>
        <taxon>Viridiplantae</taxon>
        <taxon>Streptophyta</taxon>
        <taxon>Embryophyta</taxon>
        <taxon>Tracheophyta</taxon>
        <taxon>Spermatophyta</taxon>
        <taxon>Magnoliopsida</taxon>
        <taxon>eudicotyledons</taxon>
        <taxon>Gunneridae</taxon>
        <taxon>Pentapetalae</taxon>
        <taxon>rosids</taxon>
        <taxon>malvids</taxon>
        <taxon>Malvales</taxon>
        <taxon>Malvaceae</taxon>
        <taxon>Malvoideae</taxon>
        <taxon>Gossypium</taxon>
    </lineage>
</organism>
<keyword evidence="2" id="KW-0963">Cytoplasm</keyword>
<dbReference type="Pfam" id="PF10237">
    <property type="entry name" value="N6-adenineMlase"/>
    <property type="match status" value="1"/>
</dbReference>
<keyword evidence="4" id="KW-0808">Transferase</keyword>
<dbReference type="AlphaFoldDB" id="A0A0D2W494"/>
<evidence type="ECO:0000256" key="1">
    <source>
        <dbReference type="ARBA" id="ARBA00004496"/>
    </source>
</evidence>
<keyword evidence="7" id="KW-1185">Reference proteome</keyword>
<dbReference type="Proteomes" id="UP000032304">
    <property type="component" value="Chromosome 13"/>
</dbReference>
<comment type="subcellular location">
    <subcellularLocation>
        <location evidence="1">Cytoplasm</location>
    </subcellularLocation>
</comment>
<evidence type="ECO:0000256" key="4">
    <source>
        <dbReference type="ARBA" id="ARBA00022679"/>
    </source>
</evidence>
<dbReference type="GO" id="GO:0005634">
    <property type="term" value="C:nucleus"/>
    <property type="evidence" value="ECO:0007669"/>
    <property type="project" value="InterPro"/>
</dbReference>
<feature type="domain" description="K-box" evidence="5">
    <location>
        <begin position="1"/>
        <end position="33"/>
    </location>
</feature>
<dbReference type="InterPro" id="IPR041370">
    <property type="entry name" value="Mlase_EEF1AKMT1/ZCCHC4"/>
</dbReference>
<dbReference type="GO" id="GO:0016279">
    <property type="term" value="F:protein-lysine N-methyltransferase activity"/>
    <property type="evidence" value="ECO:0007669"/>
    <property type="project" value="InterPro"/>
</dbReference>
<dbReference type="EMBL" id="CM001752">
    <property type="protein sequence ID" value="KJB80275.1"/>
    <property type="molecule type" value="Genomic_DNA"/>
</dbReference>
<dbReference type="Pfam" id="PF01486">
    <property type="entry name" value="K-box"/>
    <property type="match status" value="1"/>
</dbReference>
<proteinExistence type="predicted"/>
<dbReference type="PANTHER" id="PTHR13200">
    <property type="entry name" value="EEF1A LYSINE METHYLTRANSFERASE 1"/>
    <property type="match status" value="1"/>
</dbReference>
<dbReference type="GO" id="GO:0003700">
    <property type="term" value="F:DNA-binding transcription factor activity"/>
    <property type="evidence" value="ECO:0007669"/>
    <property type="project" value="InterPro"/>
</dbReference>
<dbReference type="GO" id="GO:0032259">
    <property type="term" value="P:methylation"/>
    <property type="evidence" value="ECO:0007669"/>
    <property type="project" value="UniProtKB-KW"/>
</dbReference>
<evidence type="ECO:0000256" key="3">
    <source>
        <dbReference type="ARBA" id="ARBA00022603"/>
    </source>
</evidence>
<evidence type="ECO:0000313" key="7">
    <source>
        <dbReference type="Proteomes" id="UP000032304"/>
    </source>
</evidence>
<accession>A0A0D2W494</accession>
<protein>
    <recommendedName>
        <fullName evidence="5">K-box domain-containing protein</fullName>
    </recommendedName>
</protein>
<evidence type="ECO:0000259" key="5">
    <source>
        <dbReference type="Pfam" id="PF01486"/>
    </source>
</evidence>
<dbReference type="OrthoDB" id="206354at2759"/>
<dbReference type="InterPro" id="IPR019369">
    <property type="entry name" value="Efm5/EEF1AKMT1"/>
</dbReference>
<gene>
    <name evidence="6" type="ORF">B456_013G089700</name>
</gene>
<reference evidence="6 7" key="1">
    <citation type="journal article" date="2012" name="Nature">
        <title>Repeated polyploidization of Gossypium genomes and the evolution of spinnable cotton fibres.</title>
        <authorList>
            <person name="Paterson A.H."/>
            <person name="Wendel J.F."/>
            <person name="Gundlach H."/>
            <person name="Guo H."/>
            <person name="Jenkins J."/>
            <person name="Jin D."/>
            <person name="Llewellyn D."/>
            <person name="Showmaker K.C."/>
            <person name="Shu S."/>
            <person name="Udall J."/>
            <person name="Yoo M.J."/>
            <person name="Byers R."/>
            <person name="Chen W."/>
            <person name="Doron-Faigenboim A."/>
            <person name="Duke M.V."/>
            <person name="Gong L."/>
            <person name="Grimwood J."/>
            <person name="Grover C."/>
            <person name="Grupp K."/>
            <person name="Hu G."/>
            <person name="Lee T.H."/>
            <person name="Li J."/>
            <person name="Lin L."/>
            <person name="Liu T."/>
            <person name="Marler B.S."/>
            <person name="Page J.T."/>
            <person name="Roberts A.W."/>
            <person name="Romanel E."/>
            <person name="Sanders W.S."/>
            <person name="Szadkowski E."/>
            <person name="Tan X."/>
            <person name="Tang H."/>
            <person name="Xu C."/>
            <person name="Wang J."/>
            <person name="Wang Z."/>
            <person name="Zhang D."/>
            <person name="Zhang L."/>
            <person name="Ashrafi H."/>
            <person name="Bedon F."/>
            <person name="Bowers J.E."/>
            <person name="Brubaker C.L."/>
            <person name="Chee P.W."/>
            <person name="Das S."/>
            <person name="Gingle A.R."/>
            <person name="Haigler C.H."/>
            <person name="Harker D."/>
            <person name="Hoffmann L.V."/>
            <person name="Hovav R."/>
            <person name="Jones D.C."/>
            <person name="Lemke C."/>
            <person name="Mansoor S."/>
            <person name="ur Rahman M."/>
            <person name="Rainville L.N."/>
            <person name="Rambani A."/>
            <person name="Reddy U.K."/>
            <person name="Rong J.K."/>
            <person name="Saranga Y."/>
            <person name="Scheffler B.E."/>
            <person name="Scheffler J.A."/>
            <person name="Stelly D.M."/>
            <person name="Triplett B.A."/>
            <person name="Van Deynze A."/>
            <person name="Vaslin M.F."/>
            <person name="Waghmare V.N."/>
            <person name="Walford S.A."/>
            <person name="Wright R.J."/>
            <person name="Zaki E.A."/>
            <person name="Zhang T."/>
            <person name="Dennis E.S."/>
            <person name="Mayer K.F."/>
            <person name="Peterson D.G."/>
            <person name="Rokhsar D.S."/>
            <person name="Wang X."/>
            <person name="Schmutz J."/>
        </authorList>
    </citation>
    <scope>NUCLEOTIDE SEQUENCE [LARGE SCALE GENOMIC DNA]</scope>
</reference>
<dbReference type="Gramene" id="KJB80276">
    <property type="protein sequence ID" value="KJB80276"/>
    <property type="gene ID" value="B456_013G089700"/>
</dbReference>
<dbReference type="InterPro" id="IPR002487">
    <property type="entry name" value="TF_Kbox"/>
</dbReference>
<evidence type="ECO:0000256" key="2">
    <source>
        <dbReference type="ARBA" id="ARBA00022490"/>
    </source>
</evidence>
<dbReference type="EMBL" id="CM001752">
    <property type="protein sequence ID" value="KJB80276.1"/>
    <property type="molecule type" value="Genomic_DNA"/>
</dbReference>
<dbReference type="GO" id="GO:0005737">
    <property type="term" value="C:cytoplasm"/>
    <property type="evidence" value="ECO:0007669"/>
    <property type="project" value="UniProtKB-SubCell"/>
</dbReference>
<sequence length="134" mass="15226">MGGDLNELNINELQALEAKMDSSLLAIRERKEDDGSDSLSVQLVDEKHWEDLFIVIAVSKECLEKVTQTISFLAQPRESHLLLLTGEVKRDRAAKLLGLRACNFRPRHSSKLGNEFRVFTNYDPGERLGGWEQE</sequence>